<protein>
    <recommendedName>
        <fullName evidence="3">Phage protein</fullName>
    </recommendedName>
</protein>
<reference evidence="1 2" key="1">
    <citation type="submission" date="2016-10" db="EMBL/GenBank/DDBJ databases">
        <authorList>
            <person name="de Groot N.N."/>
        </authorList>
    </citation>
    <scope>NUCLEOTIDE SEQUENCE [LARGE SCALE GENOMIC DNA]</scope>
    <source>
        <strain evidence="1 2">NLAE-zl-G419</strain>
    </source>
</reference>
<dbReference type="AlphaFoldDB" id="A0A1I2QJM1"/>
<gene>
    <name evidence="1" type="ORF">SAMN04487885_1453</name>
</gene>
<dbReference type="Proteomes" id="UP000182135">
    <property type="component" value="Unassembled WGS sequence"/>
</dbReference>
<evidence type="ECO:0000313" key="1">
    <source>
        <dbReference type="EMBL" id="SFG28594.1"/>
    </source>
</evidence>
<keyword evidence="2" id="KW-1185">Reference proteome</keyword>
<dbReference type="RefSeq" id="WP_074846706.1">
    <property type="nucleotide sequence ID" value="NZ_FOOE01000045.1"/>
</dbReference>
<name>A0A1I2QJM1_9CLOT</name>
<dbReference type="EMBL" id="FOOE01000045">
    <property type="protein sequence ID" value="SFG28594.1"/>
    <property type="molecule type" value="Genomic_DNA"/>
</dbReference>
<organism evidence="1 2">
    <name type="scientific">Clostridium cadaveris</name>
    <dbReference type="NCBI Taxonomy" id="1529"/>
    <lineage>
        <taxon>Bacteria</taxon>
        <taxon>Bacillati</taxon>
        <taxon>Bacillota</taxon>
        <taxon>Clostridia</taxon>
        <taxon>Eubacteriales</taxon>
        <taxon>Clostridiaceae</taxon>
        <taxon>Clostridium</taxon>
    </lineage>
</organism>
<dbReference type="STRING" id="1529.SAMN04487885_1453"/>
<evidence type="ECO:0008006" key="3">
    <source>
        <dbReference type="Google" id="ProtNLM"/>
    </source>
</evidence>
<dbReference type="OrthoDB" id="5432268at2"/>
<sequence>MSISKEALEFLINEGEEKDPIVETSQGIFTKTSLKRVTAAKADALTVSTLTGLVDYIKSKLDTLPEKLLIQVKSPSKVDLYSPLNADREREQYISAEAILPNNVQYERFLDTERFNIMLQSAFVDNKDKSILLKYTGLVQDDAVKTIGDNGVSQAVTIKTGVASVGQAEVPNPVTLAPYRTFPEIIQPESKFIFRMKEGPSAALFEADGGAWRNQAILGIKEYLKEALKDNENVEIIA</sequence>
<accession>A0A1I2QJM1</accession>
<proteinExistence type="predicted"/>
<evidence type="ECO:0000313" key="2">
    <source>
        <dbReference type="Proteomes" id="UP000182135"/>
    </source>
</evidence>